<dbReference type="InterPro" id="IPR052709">
    <property type="entry name" value="Transposase-MT_Hybrid"/>
</dbReference>
<dbReference type="PANTHER" id="PTHR46060">
    <property type="entry name" value="MARINER MOS1 TRANSPOSASE-LIKE PROTEIN"/>
    <property type="match status" value="1"/>
</dbReference>
<name>A0A8X6SVM2_TRICX</name>
<sequence length="128" mass="15142">MLPYCQTLNSDLYCQHLDHLKLAIDQKLWELNWKVSMHPPYSPDLVPDDYYLFLALQNFLSDKKFGSREDCESRLLGTFANKGEDFYERGIMKLPLKWQQIIQQNGAYLTQYQTIGSMLNKILNFKQK</sequence>
<dbReference type="GO" id="GO:0000729">
    <property type="term" value="P:DNA double-strand break processing"/>
    <property type="evidence" value="ECO:0007669"/>
    <property type="project" value="TreeGrafter"/>
</dbReference>
<dbReference type="GO" id="GO:0031297">
    <property type="term" value="P:replication fork processing"/>
    <property type="evidence" value="ECO:0007669"/>
    <property type="project" value="TreeGrafter"/>
</dbReference>
<dbReference type="Proteomes" id="UP000887159">
    <property type="component" value="Unassembled WGS sequence"/>
</dbReference>
<dbReference type="GO" id="GO:0003697">
    <property type="term" value="F:single-stranded DNA binding"/>
    <property type="evidence" value="ECO:0007669"/>
    <property type="project" value="TreeGrafter"/>
</dbReference>
<reference evidence="1" key="1">
    <citation type="submission" date="2020-08" db="EMBL/GenBank/DDBJ databases">
        <title>Multicomponent nature underlies the extraordinary mechanical properties of spider dragline silk.</title>
        <authorList>
            <person name="Kono N."/>
            <person name="Nakamura H."/>
            <person name="Mori M."/>
            <person name="Yoshida Y."/>
            <person name="Ohtoshi R."/>
            <person name="Malay A.D."/>
            <person name="Moran D.A.P."/>
            <person name="Tomita M."/>
            <person name="Numata K."/>
            <person name="Arakawa K."/>
        </authorList>
    </citation>
    <scope>NUCLEOTIDE SEQUENCE</scope>
</reference>
<dbReference type="GO" id="GO:0044547">
    <property type="term" value="F:DNA topoisomerase binding"/>
    <property type="evidence" value="ECO:0007669"/>
    <property type="project" value="TreeGrafter"/>
</dbReference>
<comment type="caution">
    <text evidence="1">The sequence shown here is derived from an EMBL/GenBank/DDBJ whole genome shotgun (WGS) entry which is preliminary data.</text>
</comment>
<dbReference type="GO" id="GO:0035861">
    <property type="term" value="C:site of double-strand break"/>
    <property type="evidence" value="ECO:0007669"/>
    <property type="project" value="TreeGrafter"/>
</dbReference>
<dbReference type="Gene3D" id="3.30.420.10">
    <property type="entry name" value="Ribonuclease H-like superfamily/Ribonuclease H"/>
    <property type="match status" value="1"/>
</dbReference>
<dbReference type="AlphaFoldDB" id="A0A8X6SVM2"/>
<dbReference type="GO" id="GO:0003690">
    <property type="term" value="F:double-stranded DNA binding"/>
    <property type="evidence" value="ECO:0007669"/>
    <property type="project" value="TreeGrafter"/>
</dbReference>
<dbReference type="GO" id="GO:0006303">
    <property type="term" value="P:double-strand break repair via nonhomologous end joining"/>
    <property type="evidence" value="ECO:0007669"/>
    <property type="project" value="TreeGrafter"/>
</dbReference>
<gene>
    <name evidence="1" type="primary">RF55_5999</name>
    <name evidence="1" type="ORF">TNCV_208631</name>
</gene>
<dbReference type="GO" id="GO:0000014">
    <property type="term" value="F:single-stranded DNA endodeoxyribonuclease activity"/>
    <property type="evidence" value="ECO:0007669"/>
    <property type="project" value="TreeGrafter"/>
</dbReference>
<dbReference type="EMBL" id="BMAU01021355">
    <property type="protein sequence ID" value="GFY20231.1"/>
    <property type="molecule type" value="Genomic_DNA"/>
</dbReference>
<protein>
    <submittedName>
        <fullName evidence="1">Transposase</fullName>
    </submittedName>
</protein>
<dbReference type="GO" id="GO:0042800">
    <property type="term" value="F:histone H3K4 methyltransferase activity"/>
    <property type="evidence" value="ECO:0007669"/>
    <property type="project" value="TreeGrafter"/>
</dbReference>
<dbReference type="InterPro" id="IPR036397">
    <property type="entry name" value="RNaseH_sf"/>
</dbReference>
<keyword evidence="2" id="KW-1185">Reference proteome</keyword>
<accession>A0A8X6SVM2</accession>
<dbReference type="PANTHER" id="PTHR46060:SF2">
    <property type="entry name" value="HISTONE-LYSINE N-METHYLTRANSFERASE SETMAR"/>
    <property type="match status" value="1"/>
</dbReference>
<dbReference type="GO" id="GO:0005634">
    <property type="term" value="C:nucleus"/>
    <property type="evidence" value="ECO:0007669"/>
    <property type="project" value="TreeGrafter"/>
</dbReference>
<dbReference type="GO" id="GO:0046975">
    <property type="term" value="F:histone H3K36 methyltransferase activity"/>
    <property type="evidence" value="ECO:0007669"/>
    <property type="project" value="TreeGrafter"/>
</dbReference>
<organism evidence="1 2">
    <name type="scientific">Trichonephila clavipes</name>
    <name type="common">Golden silk orbweaver</name>
    <name type="synonym">Nephila clavipes</name>
    <dbReference type="NCBI Taxonomy" id="2585209"/>
    <lineage>
        <taxon>Eukaryota</taxon>
        <taxon>Metazoa</taxon>
        <taxon>Ecdysozoa</taxon>
        <taxon>Arthropoda</taxon>
        <taxon>Chelicerata</taxon>
        <taxon>Arachnida</taxon>
        <taxon>Araneae</taxon>
        <taxon>Araneomorphae</taxon>
        <taxon>Entelegynae</taxon>
        <taxon>Araneoidea</taxon>
        <taxon>Nephilidae</taxon>
        <taxon>Trichonephila</taxon>
    </lineage>
</organism>
<evidence type="ECO:0000313" key="2">
    <source>
        <dbReference type="Proteomes" id="UP000887159"/>
    </source>
</evidence>
<dbReference type="GO" id="GO:0044774">
    <property type="term" value="P:mitotic DNA integrity checkpoint signaling"/>
    <property type="evidence" value="ECO:0007669"/>
    <property type="project" value="TreeGrafter"/>
</dbReference>
<proteinExistence type="predicted"/>
<dbReference type="GO" id="GO:0000793">
    <property type="term" value="C:condensed chromosome"/>
    <property type="evidence" value="ECO:0007669"/>
    <property type="project" value="TreeGrafter"/>
</dbReference>
<evidence type="ECO:0000313" key="1">
    <source>
        <dbReference type="EMBL" id="GFY20231.1"/>
    </source>
</evidence>
<dbReference type="GO" id="GO:0015074">
    <property type="term" value="P:DNA integration"/>
    <property type="evidence" value="ECO:0007669"/>
    <property type="project" value="TreeGrafter"/>
</dbReference>